<gene>
    <name evidence="1" type="ORF">GUITHDRAFT_163795</name>
</gene>
<keyword evidence="3" id="KW-1185">Reference proteome</keyword>
<dbReference type="Proteomes" id="UP000011087">
    <property type="component" value="Unassembled WGS sequence"/>
</dbReference>
<sequence>MHLSPPGIAAAYVLASNSRIGERHPFGISHGRGASRLAFAIPDVNWYDADAIGWAGSSPKIEEGQGHGLFEQIFVDGAENFLTWYALCISMRSTLPIFNGFLFPEAPALVRERVYPFIVFISEPFLRGWRNAFPYVLNGFDLSVFPAFCGVRHRSTTTCQEASKKAS</sequence>
<dbReference type="EnsemblProtists" id="EKX43574">
    <property type="protein sequence ID" value="EKX43574"/>
    <property type="gene ID" value="GUITHDRAFT_163795"/>
</dbReference>
<accession>L1J630</accession>
<dbReference type="HOGENOM" id="CLU_1597587_0_0_1"/>
<dbReference type="KEGG" id="gtt:GUITHDRAFT_163795"/>
<evidence type="ECO:0000313" key="2">
    <source>
        <dbReference type="EnsemblProtists" id="EKX43574"/>
    </source>
</evidence>
<dbReference type="RefSeq" id="XP_005830554.1">
    <property type="nucleotide sequence ID" value="XM_005830497.1"/>
</dbReference>
<reference evidence="3" key="2">
    <citation type="submission" date="2012-11" db="EMBL/GenBank/DDBJ databases">
        <authorList>
            <person name="Kuo A."/>
            <person name="Curtis B.A."/>
            <person name="Tanifuji G."/>
            <person name="Burki F."/>
            <person name="Gruber A."/>
            <person name="Irimia M."/>
            <person name="Maruyama S."/>
            <person name="Arias M.C."/>
            <person name="Ball S.G."/>
            <person name="Gile G.H."/>
            <person name="Hirakawa Y."/>
            <person name="Hopkins J.F."/>
            <person name="Rensing S.A."/>
            <person name="Schmutz J."/>
            <person name="Symeonidi A."/>
            <person name="Elias M."/>
            <person name="Eveleigh R.J."/>
            <person name="Herman E.K."/>
            <person name="Klute M.J."/>
            <person name="Nakayama T."/>
            <person name="Obornik M."/>
            <person name="Reyes-Prieto A."/>
            <person name="Armbrust E.V."/>
            <person name="Aves S.J."/>
            <person name="Beiko R.G."/>
            <person name="Coutinho P."/>
            <person name="Dacks J.B."/>
            <person name="Durnford D.G."/>
            <person name="Fast N.M."/>
            <person name="Green B.R."/>
            <person name="Grisdale C."/>
            <person name="Hempe F."/>
            <person name="Henrissat B."/>
            <person name="Hoppner M.P."/>
            <person name="Ishida K.-I."/>
            <person name="Kim E."/>
            <person name="Koreny L."/>
            <person name="Kroth P.G."/>
            <person name="Liu Y."/>
            <person name="Malik S.-B."/>
            <person name="Maier U.G."/>
            <person name="McRose D."/>
            <person name="Mock T."/>
            <person name="Neilson J.A."/>
            <person name="Onodera N.T."/>
            <person name="Poole A.M."/>
            <person name="Pritham E.J."/>
            <person name="Richards T.A."/>
            <person name="Rocap G."/>
            <person name="Roy S.W."/>
            <person name="Sarai C."/>
            <person name="Schaack S."/>
            <person name="Shirato S."/>
            <person name="Slamovits C.H."/>
            <person name="Spencer D.F."/>
            <person name="Suzuki S."/>
            <person name="Worden A.Z."/>
            <person name="Zauner S."/>
            <person name="Barry K."/>
            <person name="Bell C."/>
            <person name="Bharti A.K."/>
            <person name="Crow J.A."/>
            <person name="Grimwood J."/>
            <person name="Kramer R."/>
            <person name="Lindquist E."/>
            <person name="Lucas S."/>
            <person name="Salamov A."/>
            <person name="McFadden G.I."/>
            <person name="Lane C.E."/>
            <person name="Keeling P.J."/>
            <person name="Gray M.W."/>
            <person name="Grigoriev I.V."/>
            <person name="Archibald J.M."/>
        </authorList>
    </citation>
    <scope>NUCLEOTIDE SEQUENCE</scope>
    <source>
        <strain evidence="3">CCMP2712</strain>
    </source>
</reference>
<organism evidence="1">
    <name type="scientific">Guillardia theta (strain CCMP2712)</name>
    <name type="common">Cryptophyte</name>
    <dbReference type="NCBI Taxonomy" id="905079"/>
    <lineage>
        <taxon>Eukaryota</taxon>
        <taxon>Cryptophyceae</taxon>
        <taxon>Pyrenomonadales</taxon>
        <taxon>Geminigeraceae</taxon>
        <taxon>Guillardia</taxon>
    </lineage>
</organism>
<dbReference type="EMBL" id="JH993009">
    <property type="protein sequence ID" value="EKX43574.1"/>
    <property type="molecule type" value="Genomic_DNA"/>
</dbReference>
<reference evidence="1 3" key="1">
    <citation type="journal article" date="2012" name="Nature">
        <title>Algal genomes reveal evolutionary mosaicism and the fate of nucleomorphs.</title>
        <authorList>
            <consortium name="DOE Joint Genome Institute"/>
            <person name="Curtis B.A."/>
            <person name="Tanifuji G."/>
            <person name="Burki F."/>
            <person name="Gruber A."/>
            <person name="Irimia M."/>
            <person name="Maruyama S."/>
            <person name="Arias M.C."/>
            <person name="Ball S.G."/>
            <person name="Gile G.H."/>
            <person name="Hirakawa Y."/>
            <person name="Hopkins J.F."/>
            <person name="Kuo A."/>
            <person name="Rensing S.A."/>
            <person name="Schmutz J."/>
            <person name="Symeonidi A."/>
            <person name="Elias M."/>
            <person name="Eveleigh R.J."/>
            <person name="Herman E.K."/>
            <person name="Klute M.J."/>
            <person name="Nakayama T."/>
            <person name="Obornik M."/>
            <person name="Reyes-Prieto A."/>
            <person name="Armbrust E.V."/>
            <person name="Aves S.J."/>
            <person name="Beiko R.G."/>
            <person name="Coutinho P."/>
            <person name="Dacks J.B."/>
            <person name="Durnford D.G."/>
            <person name="Fast N.M."/>
            <person name="Green B.R."/>
            <person name="Grisdale C.J."/>
            <person name="Hempel F."/>
            <person name="Henrissat B."/>
            <person name="Hoppner M.P."/>
            <person name="Ishida K."/>
            <person name="Kim E."/>
            <person name="Koreny L."/>
            <person name="Kroth P.G."/>
            <person name="Liu Y."/>
            <person name="Malik S.B."/>
            <person name="Maier U.G."/>
            <person name="McRose D."/>
            <person name="Mock T."/>
            <person name="Neilson J.A."/>
            <person name="Onodera N.T."/>
            <person name="Poole A.M."/>
            <person name="Pritham E.J."/>
            <person name="Richards T.A."/>
            <person name="Rocap G."/>
            <person name="Roy S.W."/>
            <person name="Sarai C."/>
            <person name="Schaack S."/>
            <person name="Shirato S."/>
            <person name="Slamovits C.H."/>
            <person name="Spencer D.F."/>
            <person name="Suzuki S."/>
            <person name="Worden A.Z."/>
            <person name="Zauner S."/>
            <person name="Barry K."/>
            <person name="Bell C."/>
            <person name="Bharti A.K."/>
            <person name="Crow J.A."/>
            <person name="Grimwood J."/>
            <person name="Kramer R."/>
            <person name="Lindquist E."/>
            <person name="Lucas S."/>
            <person name="Salamov A."/>
            <person name="McFadden G.I."/>
            <person name="Lane C.E."/>
            <person name="Keeling P.J."/>
            <person name="Gray M.W."/>
            <person name="Grigoriev I.V."/>
            <person name="Archibald J.M."/>
        </authorList>
    </citation>
    <scope>NUCLEOTIDE SEQUENCE</scope>
    <source>
        <strain evidence="1 3">CCMP2712</strain>
    </source>
</reference>
<protein>
    <submittedName>
        <fullName evidence="1 2">Uncharacterized protein</fullName>
    </submittedName>
</protein>
<dbReference type="GeneID" id="17300306"/>
<dbReference type="PaxDb" id="55529-EKX43574"/>
<evidence type="ECO:0000313" key="3">
    <source>
        <dbReference type="Proteomes" id="UP000011087"/>
    </source>
</evidence>
<dbReference type="AlphaFoldDB" id="L1J630"/>
<proteinExistence type="predicted"/>
<evidence type="ECO:0000313" key="1">
    <source>
        <dbReference type="EMBL" id="EKX43574.1"/>
    </source>
</evidence>
<name>L1J630_GUITC</name>
<reference evidence="2" key="3">
    <citation type="submission" date="2016-03" db="UniProtKB">
        <authorList>
            <consortium name="EnsemblProtists"/>
        </authorList>
    </citation>
    <scope>IDENTIFICATION</scope>
</reference>